<dbReference type="GO" id="GO:0004803">
    <property type="term" value="F:transposase activity"/>
    <property type="evidence" value="ECO:0007669"/>
    <property type="project" value="UniProtKB-UniRule"/>
</dbReference>
<name>A0A1V3XKS7_MYCKA</name>
<evidence type="ECO:0000256" key="5">
    <source>
        <dbReference type="ARBA" id="ARBA00023172"/>
    </source>
</evidence>
<dbReference type="PANTHER" id="PTHR33217:SF7">
    <property type="entry name" value="TRANSPOSASE FOR INSERTION SEQUENCE ELEMENT IS1081"/>
    <property type="match status" value="1"/>
</dbReference>
<dbReference type="EMBL" id="MVBN01000004">
    <property type="protein sequence ID" value="OOK74884.1"/>
    <property type="molecule type" value="Genomic_DNA"/>
</dbReference>
<dbReference type="PANTHER" id="PTHR33217">
    <property type="entry name" value="TRANSPOSASE FOR INSERTION SEQUENCE ELEMENT IS1081"/>
    <property type="match status" value="1"/>
</dbReference>
<protein>
    <recommendedName>
        <fullName evidence="6">Mutator family transposase</fullName>
    </recommendedName>
</protein>
<dbReference type="AlphaFoldDB" id="A0A1V3XKS7"/>
<reference evidence="9 10" key="1">
    <citation type="submission" date="2017-02" db="EMBL/GenBank/DDBJ databases">
        <title>Complete genome sequences of Mycobacterium kansasii strains isolated from rhesus macaques.</title>
        <authorList>
            <person name="Panda A."/>
            <person name="Nagaraj S."/>
            <person name="Zhao X."/>
            <person name="Tettelin H."/>
            <person name="Detolla L.J."/>
        </authorList>
    </citation>
    <scope>NUCLEOTIDE SEQUENCE [LARGE SCALE GENOMIC DNA]</scope>
    <source>
        <strain evidence="7 9">11-3469</strain>
        <strain evidence="8 10">11-3813</strain>
    </source>
</reference>
<sequence length="47" mass="5149">MYLVISDAHAGLKAAVAQQFTGSSWQRCRVHFMRNLHTAVAAKHAPA</sequence>
<organism evidence="8 10">
    <name type="scientific">Mycobacterium kansasii</name>
    <dbReference type="NCBI Taxonomy" id="1768"/>
    <lineage>
        <taxon>Bacteria</taxon>
        <taxon>Bacillati</taxon>
        <taxon>Actinomycetota</taxon>
        <taxon>Actinomycetes</taxon>
        <taxon>Mycobacteriales</taxon>
        <taxon>Mycobacteriaceae</taxon>
        <taxon>Mycobacterium</taxon>
    </lineage>
</organism>
<comment type="caution">
    <text evidence="8">The sequence shown here is derived from an EMBL/GenBank/DDBJ whole genome shotgun (WGS) entry which is preliminary data.</text>
</comment>
<dbReference type="Proteomes" id="UP000188532">
    <property type="component" value="Unassembled WGS sequence"/>
</dbReference>
<dbReference type="InterPro" id="IPR001207">
    <property type="entry name" value="Transposase_mutator"/>
</dbReference>
<dbReference type="GO" id="GO:0003677">
    <property type="term" value="F:DNA binding"/>
    <property type="evidence" value="ECO:0007669"/>
    <property type="project" value="UniProtKB-UniRule"/>
</dbReference>
<dbReference type="EMBL" id="MVBM01000002">
    <property type="protein sequence ID" value="OOK79071.1"/>
    <property type="molecule type" value="Genomic_DNA"/>
</dbReference>
<evidence type="ECO:0000313" key="10">
    <source>
        <dbReference type="Proteomes" id="UP000189229"/>
    </source>
</evidence>
<gene>
    <name evidence="7" type="ORF">BZL29_4066</name>
    <name evidence="8" type="ORF">BZL30_3023</name>
</gene>
<comment type="similarity">
    <text evidence="2 6">Belongs to the transposase mutator family.</text>
</comment>
<keyword evidence="3 6" id="KW-0815">Transposition</keyword>
<evidence type="ECO:0000313" key="7">
    <source>
        <dbReference type="EMBL" id="OOK74884.1"/>
    </source>
</evidence>
<proteinExistence type="inferred from homology"/>
<comment type="function">
    <text evidence="1 6">Required for the transposition of the insertion element.</text>
</comment>
<dbReference type="Pfam" id="PF00872">
    <property type="entry name" value="Transposase_mut"/>
    <property type="match status" value="1"/>
</dbReference>
<evidence type="ECO:0000256" key="6">
    <source>
        <dbReference type="RuleBase" id="RU365089"/>
    </source>
</evidence>
<evidence type="ECO:0000313" key="9">
    <source>
        <dbReference type="Proteomes" id="UP000188532"/>
    </source>
</evidence>
<keyword evidence="4 6" id="KW-0238">DNA-binding</keyword>
<evidence type="ECO:0000313" key="8">
    <source>
        <dbReference type="EMBL" id="OOK79071.1"/>
    </source>
</evidence>
<evidence type="ECO:0000256" key="1">
    <source>
        <dbReference type="ARBA" id="ARBA00002190"/>
    </source>
</evidence>
<keyword evidence="5 6" id="KW-0233">DNA recombination</keyword>
<keyword evidence="6" id="KW-0814">Transposable element</keyword>
<dbReference type="GO" id="GO:0006313">
    <property type="term" value="P:DNA transposition"/>
    <property type="evidence" value="ECO:0007669"/>
    <property type="project" value="UniProtKB-UniRule"/>
</dbReference>
<dbReference type="Proteomes" id="UP000189229">
    <property type="component" value="Unassembled WGS sequence"/>
</dbReference>
<evidence type="ECO:0000256" key="3">
    <source>
        <dbReference type="ARBA" id="ARBA00022578"/>
    </source>
</evidence>
<evidence type="ECO:0000256" key="4">
    <source>
        <dbReference type="ARBA" id="ARBA00023125"/>
    </source>
</evidence>
<evidence type="ECO:0000256" key="2">
    <source>
        <dbReference type="ARBA" id="ARBA00010961"/>
    </source>
</evidence>
<accession>A0A1V3XKS7</accession>